<keyword evidence="4" id="KW-1185">Reference proteome</keyword>
<protein>
    <recommendedName>
        <fullName evidence="2">HEPN domain-containing protein</fullName>
    </recommendedName>
</protein>
<dbReference type="Proteomes" id="UP000008674">
    <property type="component" value="Chromosome"/>
</dbReference>
<dbReference type="HOGENOM" id="CLU_151247_2_0_10"/>
<evidence type="ECO:0000313" key="3">
    <source>
        <dbReference type="EMBL" id="ABC45042.1"/>
    </source>
</evidence>
<dbReference type="AlphaFoldDB" id="Q2S649"/>
<feature type="domain" description="HEPN" evidence="2">
    <location>
        <begin position="13"/>
        <end position="127"/>
    </location>
</feature>
<dbReference type="EnsemblBacteria" id="ABC45042">
    <property type="protein sequence ID" value="ABC45042"/>
    <property type="gene ID" value="SRU_0179"/>
</dbReference>
<accession>Q2S649</accession>
<dbReference type="STRING" id="309807.SRU_0179"/>
<dbReference type="OrthoDB" id="1494057at2"/>
<organism evidence="3 4">
    <name type="scientific">Salinibacter ruber (strain DSM 13855 / M31)</name>
    <dbReference type="NCBI Taxonomy" id="309807"/>
    <lineage>
        <taxon>Bacteria</taxon>
        <taxon>Pseudomonadati</taxon>
        <taxon>Rhodothermota</taxon>
        <taxon>Rhodothermia</taxon>
        <taxon>Rhodothermales</taxon>
        <taxon>Salinibacteraceae</taxon>
        <taxon>Salinibacter</taxon>
    </lineage>
</organism>
<dbReference type="PANTHER" id="PTHR36565:SF1">
    <property type="entry name" value="UPF0332 PROTEIN TM_1000"/>
    <property type="match status" value="1"/>
</dbReference>
<sequence length="135" mass="14940">MSETSKSGEDPTEALLQKANQALDDASYLLEDDRVEAAMNRAYYAAFHAARAALLTEGEEPTSHAGILSRFSYHFVRTGRISEEVGKVLARAETDRNRADYDAFSVFEIQAAEDLVGDVSQFIEAVGQVIKNHRE</sequence>
<evidence type="ECO:0000259" key="2">
    <source>
        <dbReference type="Pfam" id="PF05168"/>
    </source>
</evidence>
<evidence type="ECO:0000256" key="1">
    <source>
        <dbReference type="ARBA" id="ARBA00038248"/>
    </source>
</evidence>
<comment type="similarity">
    <text evidence="1">Belongs to the UPF0332 family.</text>
</comment>
<dbReference type="InterPro" id="IPR052226">
    <property type="entry name" value="UPF0332_toxin"/>
</dbReference>
<dbReference type="InterPro" id="IPR007842">
    <property type="entry name" value="HEPN_dom"/>
</dbReference>
<evidence type="ECO:0000313" key="4">
    <source>
        <dbReference type="Proteomes" id="UP000008674"/>
    </source>
</evidence>
<name>Q2S649_SALRD</name>
<proteinExistence type="inferred from homology"/>
<dbReference type="Gene3D" id="1.20.120.330">
    <property type="entry name" value="Nucleotidyltransferases domain 2"/>
    <property type="match status" value="1"/>
</dbReference>
<dbReference type="EMBL" id="CP000159">
    <property type="protein sequence ID" value="ABC45042.1"/>
    <property type="molecule type" value="Genomic_DNA"/>
</dbReference>
<dbReference type="eggNOG" id="COG1895">
    <property type="taxonomic scope" value="Bacteria"/>
</dbReference>
<gene>
    <name evidence="3" type="ordered locus">SRU_0179</name>
</gene>
<dbReference type="KEGG" id="sru:SRU_0179"/>
<dbReference type="PANTHER" id="PTHR36565">
    <property type="entry name" value="UPF0332 PROTEIN TM_1000"/>
    <property type="match status" value="1"/>
</dbReference>
<dbReference type="RefSeq" id="WP_011402965.1">
    <property type="nucleotide sequence ID" value="NC_007677.1"/>
</dbReference>
<reference evidence="3 4" key="1">
    <citation type="journal article" date="2005" name="Proc. Natl. Acad. Sci. U.S.A.">
        <title>The genome of Salinibacter ruber: convergence and gene exchange among hyperhalophilic bacteria and archaea.</title>
        <authorList>
            <person name="Mongodin E.F."/>
            <person name="Nelson K.E."/>
            <person name="Daugherty S."/>
            <person name="Deboy R.T."/>
            <person name="Wister J."/>
            <person name="Khouri H."/>
            <person name="Weidman J."/>
            <person name="Walsh D.A."/>
            <person name="Papke R.T."/>
            <person name="Sanchez Perez G."/>
            <person name="Sharma A.K."/>
            <person name="Nesbo C.L."/>
            <person name="MacLeod D."/>
            <person name="Bapteste E."/>
            <person name="Doolittle W.F."/>
            <person name="Charlebois R.L."/>
            <person name="Legault B."/>
            <person name="Rodriguez-Valera F."/>
        </authorList>
    </citation>
    <scope>NUCLEOTIDE SEQUENCE [LARGE SCALE GENOMIC DNA]</scope>
    <source>
        <strain evidence="4">DSM 13855 / CECT 5946 / M31</strain>
    </source>
</reference>
<dbReference type="Pfam" id="PF05168">
    <property type="entry name" value="HEPN"/>
    <property type="match status" value="1"/>
</dbReference>